<evidence type="ECO:0000313" key="1">
    <source>
        <dbReference type="EMBL" id="PON65901.1"/>
    </source>
</evidence>
<comment type="caution">
    <text evidence="1">The sequence shown here is derived from an EMBL/GenBank/DDBJ whole genome shotgun (WGS) entry which is preliminary data.</text>
</comment>
<name>A0A2P5CXZ3_PARAD</name>
<feature type="non-terminal residue" evidence="1">
    <location>
        <position position="1"/>
    </location>
</feature>
<dbReference type="AlphaFoldDB" id="A0A2P5CXZ3"/>
<accession>A0A2P5CXZ3</accession>
<organism evidence="1 2">
    <name type="scientific">Parasponia andersonii</name>
    <name type="common">Sponia andersonii</name>
    <dbReference type="NCBI Taxonomy" id="3476"/>
    <lineage>
        <taxon>Eukaryota</taxon>
        <taxon>Viridiplantae</taxon>
        <taxon>Streptophyta</taxon>
        <taxon>Embryophyta</taxon>
        <taxon>Tracheophyta</taxon>
        <taxon>Spermatophyta</taxon>
        <taxon>Magnoliopsida</taxon>
        <taxon>eudicotyledons</taxon>
        <taxon>Gunneridae</taxon>
        <taxon>Pentapetalae</taxon>
        <taxon>rosids</taxon>
        <taxon>fabids</taxon>
        <taxon>Rosales</taxon>
        <taxon>Cannabaceae</taxon>
        <taxon>Parasponia</taxon>
    </lineage>
</organism>
<proteinExistence type="predicted"/>
<protein>
    <submittedName>
        <fullName evidence="1">Uncharacterized protein</fullName>
    </submittedName>
</protein>
<evidence type="ECO:0000313" key="2">
    <source>
        <dbReference type="Proteomes" id="UP000237105"/>
    </source>
</evidence>
<gene>
    <name evidence="1" type="ORF">PanWU01x14_113900</name>
</gene>
<reference evidence="2" key="1">
    <citation type="submission" date="2016-06" db="EMBL/GenBank/DDBJ databases">
        <title>Parallel loss of symbiosis genes in relatives of nitrogen-fixing non-legume Parasponia.</title>
        <authorList>
            <person name="Van Velzen R."/>
            <person name="Holmer R."/>
            <person name="Bu F."/>
            <person name="Rutten L."/>
            <person name="Van Zeijl A."/>
            <person name="Liu W."/>
            <person name="Santuari L."/>
            <person name="Cao Q."/>
            <person name="Sharma T."/>
            <person name="Shen D."/>
            <person name="Roswanjaya Y."/>
            <person name="Wardhani T."/>
            <person name="Kalhor M.S."/>
            <person name="Jansen J."/>
            <person name="Van den Hoogen J."/>
            <person name="Gungor B."/>
            <person name="Hartog M."/>
            <person name="Hontelez J."/>
            <person name="Verver J."/>
            <person name="Yang W.-C."/>
            <person name="Schijlen E."/>
            <person name="Repin R."/>
            <person name="Schilthuizen M."/>
            <person name="Schranz E."/>
            <person name="Heidstra R."/>
            <person name="Miyata K."/>
            <person name="Fedorova E."/>
            <person name="Kohlen W."/>
            <person name="Bisseling T."/>
            <person name="Smit S."/>
            <person name="Geurts R."/>
        </authorList>
    </citation>
    <scope>NUCLEOTIDE SEQUENCE [LARGE SCALE GENOMIC DNA]</scope>
    <source>
        <strain evidence="2">cv. WU1-14</strain>
    </source>
</reference>
<sequence length="140" mass="15125">KEHYYYIDMLALPSLILVASSSLQLWTCSTTSSPRMEKSKSGCSQKMLYIMVDKVMTLALSSSSLTSVALNSSIALRTASIVASFMRSGCSEIVFSSSLIFFSSFSFSNFSLARPSSSCCLSKSKAFFSSSQAFSESSNA</sequence>
<keyword evidence="2" id="KW-1185">Reference proteome</keyword>
<dbReference type="Proteomes" id="UP000237105">
    <property type="component" value="Unassembled WGS sequence"/>
</dbReference>
<dbReference type="EMBL" id="JXTB01000084">
    <property type="protein sequence ID" value="PON65901.1"/>
    <property type="molecule type" value="Genomic_DNA"/>
</dbReference>